<keyword evidence="2 7" id="KW-0378">Hydrolase</keyword>
<dbReference type="Proteomes" id="UP000092993">
    <property type="component" value="Unassembled WGS sequence"/>
</dbReference>
<evidence type="ECO:0000313" key="11">
    <source>
        <dbReference type="EMBL" id="OBZ70862.1"/>
    </source>
</evidence>
<gene>
    <name evidence="11" type="ORF">A0H81_09082</name>
</gene>
<evidence type="ECO:0000256" key="1">
    <source>
        <dbReference type="ARBA" id="ARBA00000822"/>
    </source>
</evidence>
<dbReference type="InterPro" id="IPR001223">
    <property type="entry name" value="Glyco_hydro18_cat"/>
</dbReference>
<keyword evidence="5 7" id="KW-0326">Glycosidase</keyword>
<evidence type="ECO:0000256" key="7">
    <source>
        <dbReference type="RuleBase" id="RU000489"/>
    </source>
</evidence>
<dbReference type="Gene3D" id="3.20.20.80">
    <property type="entry name" value="Glycosidases"/>
    <property type="match status" value="1"/>
</dbReference>
<proteinExistence type="inferred from homology"/>
<dbReference type="AlphaFoldDB" id="A0A1C7M1S0"/>
<evidence type="ECO:0000256" key="5">
    <source>
        <dbReference type="ARBA" id="ARBA00023295"/>
    </source>
</evidence>
<dbReference type="PROSITE" id="PS01095">
    <property type="entry name" value="GH18_1"/>
    <property type="match status" value="1"/>
</dbReference>
<dbReference type="InterPro" id="IPR017853">
    <property type="entry name" value="GH"/>
</dbReference>
<name>A0A1C7M1S0_GRIFR</name>
<protein>
    <recommendedName>
        <fullName evidence="10">GH18 domain-containing protein</fullName>
    </recommendedName>
</protein>
<dbReference type="EMBL" id="LUGG01000013">
    <property type="protein sequence ID" value="OBZ70862.1"/>
    <property type="molecule type" value="Genomic_DNA"/>
</dbReference>
<evidence type="ECO:0000256" key="8">
    <source>
        <dbReference type="RuleBase" id="RU004453"/>
    </source>
</evidence>
<evidence type="ECO:0000259" key="10">
    <source>
        <dbReference type="Pfam" id="PF00704"/>
    </source>
</evidence>
<keyword evidence="9" id="KW-1133">Transmembrane helix</keyword>
<dbReference type="CDD" id="cd00598">
    <property type="entry name" value="GH18_chitinase-like"/>
    <property type="match status" value="1"/>
</dbReference>
<dbReference type="GO" id="GO:0008843">
    <property type="term" value="F:endochitinase activity"/>
    <property type="evidence" value="ECO:0007669"/>
    <property type="project" value="UniProtKB-EC"/>
</dbReference>
<comment type="caution">
    <text evidence="11">The sequence shown here is derived from an EMBL/GenBank/DDBJ whole genome shotgun (WGS) entry which is preliminary data.</text>
</comment>
<dbReference type="SUPFAM" id="SSF51445">
    <property type="entry name" value="(Trans)glycosidases"/>
    <property type="match status" value="1"/>
</dbReference>
<evidence type="ECO:0000256" key="3">
    <source>
        <dbReference type="ARBA" id="ARBA00023024"/>
    </source>
</evidence>
<feature type="transmembrane region" description="Helical" evidence="9">
    <location>
        <begin position="36"/>
        <end position="60"/>
    </location>
</feature>
<reference evidence="11 12" key="1">
    <citation type="submission" date="2016-03" db="EMBL/GenBank/DDBJ databases">
        <title>Whole genome sequencing of Grifola frondosa 9006-11.</title>
        <authorList>
            <person name="Min B."/>
            <person name="Park H."/>
            <person name="Kim J.-G."/>
            <person name="Cho H."/>
            <person name="Oh Y.-L."/>
            <person name="Kong W.-S."/>
            <person name="Choi I.-G."/>
        </authorList>
    </citation>
    <scope>NUCLEOTIDE SEQUENCE [LARGE SCALE GENOMIC DNA]</scope>
    <source>
        <strain evidence="11 12">9006-11</strain>
    </source>
</reference>
<evidence type="ECO:0000313" key="12">
    <source>
        <dbReference type="Proteomes" id="UP000092993"/>
    </source>
</evidence>
<keyword evidence="3" id="KW-0146">Chitin degradation</keyword>
<feature type="domain" description="GH18" evidence="10">
    <location>
        <begin position="83"/>
        <end position="342"/>
    </location>
</feature>
<dbReference type="InterPro" id="IPR001579">
    <property type="entry name" value="Glyco_hydro_18_chit_AS"/>
</dbReference>
<keyword evidence="6" id="KW-0624">Polysaccharide degradation</keyword>
<keyword evidence="4" id="KW-0119">Carbohydrate metabolism</keyword>
<dbReference type="GO" id="GO:0006032">
    <property type="term" value="P:chitin catabolic process"/>
    <property type="evidence" value="ECO:0007669"/>
    <property type="project" value="UniProtKB-KW"/>
</dbReference>
<keyword evidence="12" id="KW-1185">Reference proteome</keyword>
<evidence type="ECO:0000256" key="9">
    <source>
        <dbReference type="SAM" id="Phobius"/>
    </source>
</evidence>
<keyword evidence="9" id="KW-0812">Transmembrane</keyword>
<keyword evidence="9" id="KW-0472">Membrane</keyword>
<accession>A0A1C7M1S0</accession>
<organism evidence="11 12">
    <name type="scientific">Grifola frondosa</name>
    <name type="common">Maitake</name>
    <name type="synonym">Polyporus frondosus</name>
    <dbReference type="NCBI Taxonomy" id="5627"/>
    <lineage>
        <taxon>Eukaryota</taxon>
        <taxon>Fungi</taxon>
        <taxon>Dikarya</taxon>
        <taxon>Basidiomycota</taxon>
        <taxon>Agaricomycotina</taxon>
        <taxon>Agaricomycetes</taxon>
        <taxon>Polyporales</taxon>
        <taxon>Grifolaceae</taxon>
        <taxon>Grifola</taxon>
    </lineage>
</organism>
<evidence type="ECO:0000256" key="2">
    <source>
        <dbReference type="ARBA" id="ARBA00022801"/>
    </source>
</evidence>
<dbReference type="OrthoDB" id="2721240at2759"/>
<evidence type="ECO:0000256" key="6">
    <source>
        <dbReference type="ARBA" id="ARBA00023326"/>
    </source>
</evidence>
<dbReference type="OMA" id="QGANEYT"/>
<comment type="similarity">
    <text evidence="8">Belongs to the glycosyl hydrolase 18 family.</text>
</comment>
<dbReference type="Pfam" id="PF00704">
    <property type="entry name" value="Glyco_hydro_18"/>
    <property type="match status" value="1"/>
</dbReference>
<comment type="catalytic activity">
    <reaction evidence="1">
        <text>Random endo-hydrolysis of N-acetyl-beta-D-glucosaminide (1-&gt;4)-beta-linkages in chitin and chitodextrins.</text>
        <dbReference type="EC" id="3.2.1.14"/>
    </reaction>
</comment>
<sequence length="364" mass="39415">MQFESRLCGFFAPVLFFRIPPPGLRMFALAMSFFSIFFWMLTSLTLVLCAPVVVAAPIAASTESPAFVIYTNSFISADVLPPVADLQGYNVVVLSFLLLNGPFDQAAAWAALSLSQRASTKSDYANADIRIIVSAFGSTEEPTTSGVDPVRTANNMAQFVLENSLDGIDVDYEVINRYILSFLQLICTSGLEAMNKGDGAAEAWLVSFTRALREQLPQGQFILTHAPVAPWFSTNSLYTKSGAYRTVHKEAGNLIDWYNIQFYNQGANEYTDCDSLLTASGGNFPESSIFEIATAGIPLNKLVIGKLGAAANGTTGFMHPQTLGVCVAQAEAQTWNAGIMAFEYPEADASWIKAARGSSFPQFS</sequence>
<dbReference type="GO" id="GO:0000272">
    <property type="term" value="P:polysaccharide catabolic process"/>
    <property type="evidence" value="ECO:0007669"/>
    <property type="project" value="UniProtKB-KW"/>
</dbReference>
<evidence type="ECO:0000256" key="4">
    <source>
        <dbReference type="ARBA" id="ARBA00023277"/>
    </source>
</evidence>